<evidence type="ECO:0000259" key="2">
    <source>
        <dbReference type="Pfam" id="PF14340"/>
    </source>
</evidence>
<dbReference type="OrthoDB" id="2376580at2"/>
<proteinExistence type="predicted"/>
<dbReference type="EMBL" id="FNPI01000004">
    <property type="protein sequence ID" value="SDY91425.1"/>
    <property type="molecule type" value="Genomic_DNA"/>
</dbReference>
<keyword evidence="1" id="KW-1133">Transmembrane helix</keyword>
<feature type="domain" description="DUF4395" evidence="2">
    <location>
        <begin position="4"/>
        <end position="131"/>
    </location>
</feature>
<dbReference type="InterPro" id="IPR025508">
    <property type="entry name" value="DUF4395"/>
</dbReference>
<sequence>MSEIPVTLVKANQAMLVILTSASIILQSSILVAVTLMFIGISLVFGPKANLAIFAAKKITKKDLSTEPKESAVLLRFNQSIAAGLLTVALIVLITVKHWSAWIFVGMVTIAATVALMGFCVGCFLFYQWKKWNHKLSSK</sequence>
<organism evidence="3 4">
    <name type="scientific">Evansella caseinilytica</name>
    <dbReference type="NCBI Taxonomy" id="1503961"/>
    <lineage>
        <taxon>Bacteria</taxon>
        <taxon>Bacillati</taxon>
        <taxon>Bacillota</taxon>
        <taxon>Bacilli</taxon>
        <taxon>Bacillales</taxon>
        <taxon>Bacillaceae</taxon>
        <taxon>Evansella</taxon>
    </lineage>
</organism>
<reference evidence="4" key="1">
    <citation type="submission" date="2016-10" db="EMBL/GenBank/DDBJ databases">
        <authorList>
            <person name="Varghese N."/>
            <person name="Submissions S."/>
        </authorList>
    </citation>
    <scope>NUCLEOTIDE SEQUENCE [LARGE SCALE GENOMIC DNA]</scope>
    <source>
        <strain evidence="4">SP</strain>
    </source>
</reference>
<dbReference type="InterPro" id="IPR016942">
    <property type="entry name" value="UCP030042"/>
</dbReference>
<evidence type="ECO:0000313" key="4">
    <source>
        <dbReference type="Proteomes" id="UP000198935"/>
    </source>
</evidence>
<dbReference type="AlphaFoldDB" id="A0A1H3NSL5"/>
<feature type="transmembrane region" description="Helical" evidence="1">
    <location>
        <begin position="77"/>
        <end position="96"/>
    </location>
</feature>
<feature type="transmembrane region" description="Helical" evidence="1">
    <location>
        <begin position="102"/>
        <end position="127"/>
    </location>
</feature>
<keyword evidence="4" id="KW-1185">Reference proteome</keyword>
<evidence type="ECO:0000256" key="1">
    <source>
        <dbReference type="SAM" id="Phobius"/>
    </source>
</evidence>
<evidence type="ECO:0000313" key="3">
    <source>
        <dbReference type="EMBL" id="SDY91425.1"/>
    </source>
</evidence>
<gene>
    <name evidence="3" type="ORF">SAMN05421736_104174</name>
</gene>
<accession>A0A1H3NSL5</accession>
<dbReference type="Proteomes" id="UP000198935">
    <property type="component" value="Unassembled WGS sequence"/>
</dbReference>
<keyword evidence="1" id="KW-0472">Membrane</keyword>
<keyword evidence="1" id="KW-0812">Transmembrane</keyword>
<dbReference type="Pfam" id="PF14340">
    <property type="entry name" value="DUF4395"/>
    <property type="match status" value="1"/>
</dbReference>
<dbReference type="PIRSF" id="PIRSF030042">
    <property type="entry name" value="UCP030042"/>
    <property type="match status" value="1"/>
</dbReference>
<name>A0A1H3NSL5_9BACI</name>
<protein>
    <recommendedName>
        <fullName evidence="2">DUF4395 domain-containing protein</fullName>
    </recommendedName>
</protein>